<feature type="region of interest" description="Disordered" evidence="1">
    <location>
        <begin position="12"/>
        <end position="32"/>
    </location>
</feature>
<name>A0A0C1TKK9_9BACT</name>
<reference evidence="3 4" key="1">
    <citation type="submission" date="2015-01" db="EMBL/GenBank/DDBJ databases">
        <title>Genome sequence of the anaerobic bacterium Geobacter soli GSS01, a dissimilatory Fe(III) reducer from soil.</title>
        <authorList>
            <person name="Yang G."/>
            <person name="Zhou S."/>
        </authorList>
    </citation>
    <scope>NUCLEOTIDE SEQUENCE [LARGE SCALE GENOMIC DNA]</scope>
    <source>
        <strain evidence="3 4">GSS01</strain>
    </source>
</reference>
<evidence type="ECO:0000256" key="1">
    <source>
        <dbReference type="SAM" id="MobiDB-lite"/>
    </source>
</evidence>
<dbReference type="Proteomes" id="UP000031433">
    <property type="component" value="Unassembled WGS sequence"/>
</dbReference>
<keyword evidence="2" id="KW-1133">Transmembrane helix</keyword>
<keyword evidence="4" id="KW-1185">Reference proteome</keyword>
<evidence type="ECO:0000256" key="2">
    <source>
        <dbReference type="SAM" id="Phobius"/>
    </source>
</evidence>
<keyword evidence="2" id="KW-0472">Membrane</keyword>
<dbReference type="EMBL" id="JXBL01000001">
    <property type="protein sequence ID" value="KIE41359.1"/>
    <property type="molecule type" value="Genomic_DNA"/>
</dbReference>
<protein>
    <submittedName>
        <fullName evidence="3">Uncharacterized protein</fullName>
    </submittedName>
</protein>
<comment type="caution">
    <text evidence="3">The sequence shown here is derived from an EMBL/GenBank/DDBJ whole genome shotgun (WGS) entry which is preliminary data.</text>
</comment>
<proteinExistence type="predicted"/>
<feature type="transmembrane region" description="Helical" evidence="2">
    <location>
        <begin position="69"/>
        <end position="94"/>
    </location>
</feature>
<keyword evidence="2" id="KW-0812">Transmembrane</keyword>
<sequence>MGVLDKIHNAAEEERDRRNAEEETYRRKSEEKRSDEFARRNGQYVHVVDFNVPFWSLVKFMVKASLASLPAVIILYCIYGLVTALFGAVFLAGII</sequence>
<gene>
    <name evidence="3" type="ORF">SE37_01290</name>
</gene>
<dbReference type="AlphaFoldDB" id="A0A0C1TKK9"/>
<evidence type="ECO:0000313" key="3">
    <source>
        <dbReference type="EMBL" id="KIE41359.1"/>
    </source>
</evidence>
<dbReference type="RefSeq" id="WP_039643038.1">
    <property type="nucleotide sequence ID" value="NZ_JXBL01000001.1"/>
</dbReference>
<accession>A0A0C1TKK9</accession>
<organism evidence="3 4">
    <name type="scientific">Geobacter soli</name>
    <dbReference type="NCBI Taxonomy" id="1510391"/>
    <lineage>
        <taxon>Bacteria</taxon>
        <taxon>Pseudomonadati</taxon>
        <taxon>Thermodesulfobacteriota</taxon>
        <taxon>Desulfuromonadia</taxon>
        <taxon>Geobacterales</taxon>
        <taxon>Geobacteraceae</taxon>
        <taxon>Geobacter</taxon>
    </lineage>
</organism>
<evidence type="ECO:0000313" key="4">
    <source>
        <dbReference type="Proteomes" id="UP000031433"/>
    </source>
</evidence>